<dbReference type="AlphaFoldDB" id="A0A3R9PCQ6"/>
<dbReference type="InterPro" id="IPR014144">
    <property type="entry name" value="LigD_PE_domain"/>
</dbReference>
<sequence length="117" mass="13738">MPRFVVQEHHARRLHWDLRLEMDNVLKSWALPKGVPEKRGVKRLAIETEDHDLSYIDFEGRIPEGMYGAGEVKIWDSGEYELLERTENKIKFLAKGRKMNGEYVLIKTKVGWLLMKA</sequence>
<gene>
    <name evidence="2" type="ORF">D9Q81_04055</name>
</gene>
<evidence type="ECO:0000313" key="3">
    <source>
        <dbReference type="Proteomes" id="UP000278149"/>
    </source>
</evidence>
<dbReference type="NCBIfam" id="TIGR02777">
    <property type="entry name" value="LigD_PE_dom"/>
    <property type="match status" value="1"/>
</dbReference>
<feature type="domain" description="DNA ligase D 3'-phosphoesterase" evidence="1">
    <location>
        <begin position="7"/>
        <end position="107"/>
    </location>
</feature>
<dbReference type="PANTHER" id="PTHR39465">
    <property type="entry name" value="DNA LIGASE D, 3'-PHOSPHOESTERASE DOMAIN"/>
    <property type="match status" value="1"/>
</dbReference>
<evidence type="ECO:0000259" key="1">
    <source>
        <dbReference type="Pfam" id="PF13298"/>
    </source>
</evidence>
<dbReference type="RefSeq" id="WP_012309382.1">
    <property type="nucleotide sequence ID" value="NZ_RCOR01000021.1"/>
</dbReference>
<organism evidence="2 3">
    <name type="scientific">Candidatus Korarchaeum cryptofilum</name>
    <dbReference type="NCBI Taxonomy" id="498846"/>
    <lineage>
        <taxon>Archaea</taxon>
        <taxon>Thermoproteota</taxon>
        <taxon>Candidatus Korarchaeia</taxon>
        <taxon>Candidatus Korarchaeales</taxon>
        <taxon>Candidatus Korarchaeaceae</taxon>
        <taxon>Candidatus Korarchaeum</taxon>
    </lineage>
</organism>
<proteinExistence type="predicted"/>
<dbReference type="Proteomes" id="UP000278149">
    <property type="component" value="Unassembled WGS sequence"/>
</dbReference>
<dbReference type="SMR" id="A0A3R9PCQ6"/>
<dbReference type="GeneID" id="6094016"/>
<name>A0A3R9PCQ6_9CREN</name>
<accession>A0A3R9PCQ6</accession>
<protein>
    <submittedName>
        <fullName evidence="2">3'-phosphoesterase</fullName>
    </submittedName>
</protein>
<dbReference type="EMBL" id="RCOR01000021">
    <property type="protein sequence ID" value="RSN69191.1"/>
    <property type="molecule type" value="Genomic_DNA"/>
</dbReference>
<evidence type="ECO:0000313" key="2">
    <source>
        <dbReference type="EMBL" id="RSN69191.1"/>
    </source>
</evidence>
<dbReference type="OMA" id="FVVQIHD"/>
<dbReference type="PANTHER" id="PTHR39465:SF1">
    <property type="entry name" value="DNA LIGASE D 3'-PHOSPHOESTERASE DOMAIN-CONTAINING PROTEIN"/>
    <property type="match status" value="1"/>
</dbReference>
<reference evidence="2 3" key="1">
    <citation type="submission" date="2018-10" db="EMBL/GenBank/DDBJ databases">
        <title>Co-occurring genomic capacity for anaerobic methane metabolism and dissimilatory sulfite reduction discovered in the Korarchaeota.</title>
        <authorList>
            <person name="Mckay L.J."/>
            <person name="Dlakic M."/>
            <person name="Fields M.W."/>
            <person name="Delmont T.O."/>
            <person name="Eren A.M."/>
            <person name="Jay Z.J."/>
            <person name="Klingelsmith K.B."/>
            <person name="Rusch D.B."/>
            <person name="Inskeep W.P."/>
        </authorList>
    </citation>
    <scope>NUCLEOTIDE SEQUENCE [LARGE SCALE GENOMIC DNA]</scope>
    <source>
        <strain evidence="2 3">WS</strain>
    </source>
</reference>
<dbReference type="Pfam" id="PF13298">
    <property type="entry name" value="LigD_N"/>
    <property type="match status" value="1"/>
</dbReference>
<comment type="caution">
    <text evidence="2">The sequence shown here is derived from an EMBL/GenBank/DDBJ whole genome shotgun (WGS) entry which is preliminary data.</text>
</comment>